<evidence type="ECO:0000256" key="3">
    <source>
        <dbReference type="ARBA" id="ARBA00022833"/>
    </source>
</evidence>
<dbReference type="GO" id="GO:0004022">
    <property type="term" value="F:alcohol dehydrogenase (NAD+) activity"/>
    <property type="evidence" value="ECO:0007669"/>
    <property type="project" value="UniProtKB-EC"/>
</dbReference>
<keyword evidence="2" id="KW-0479">Metal-binding</keyword>
<dbReference type="Gene3D" id="3.90.180.10">
    <property type="entry name" value="Medium-chain alcohol dehydrogenases, catalytic domain"/>
    <property type="match status" value="1"/>
</dbReference>
<evidence type="ECO:0000256" key="1">
    <source>
        <dbReference type="ARBA" id="ARBA00001947"/>
    </source>
</evidence>
<gene>
    <name evidence="7" type="primary">ADH1_3</name>
    <name evidence="7" type="ORF">K7432_013263</name>
</gene>
<dbReference type="EC" id="1.1.1.1" evidence="7"/>
<comment type="caution">
    <text evidence="7">The sequence shown here is derived from an EMBL/GenBank/DDBJ whole genome shotgun (WGS) entry which is preliminary data.</text>
</comment>
<name>A0ABR2VR50_9FUNG</name>
<keyword evidence="4 7" id="KW-0560">Oxidoreductase</keyword>
<dbReference type="SUPFAM" id="SSF51735">
    <property type="entry name" value="NAD(P)-binding Rossmann-fold domains"/>
    <property type="match status" value="1"/>
</dbReference>
<organism evidence="7 8">
    <name type="scientific">Basidiobolus ranarum</name>
    <dbReference type="NCBI Taxonomy" id="34480"/>
    <lineage>
        <taxon>Eukaryota</taxon>
        <taxon>Fungi</taxon>
        <taxon>Fungi incertae sedis</taxon>
        <taxon>Zoopagomycota</taxon>
        <taxon>Entomophthoromycotina</taxon>
        <taxon>Basidiobolomycetes</taxon>
        <taxon>Basidiobolales</taxon>
        <taxon>Basidiobolaceae</taxon>
        <taxon>Basidiobolus</taxon>
    </lineage>
</organism>
<accession>A0ABR2VR50</accession>
<evidence type="ECO:0000313" key="7">
    <source>
        <dbReference type="EMBL" id="KAK9694833.1"/>
    </source>
</evidence>
<reference evidence="7 8" key="1">
    <citation type="submission" date="2023-04" db="EMBL/GenBank/DDBJ databases">
        <title>Genome of Basidiobolus ranarum AG-B5.</title>
        <authorList>
            <person name="Stajich J.E."/>
            <person name="Carter-House D."/>
            <person name="Gryganskyi A."/>
        </authorList>
    </citation>
    <scope>NUCLEOTIDE SEQUENCE [LARGE SCALE GENOMIC DNA]</scope>
    <source>
        <strain evidence="7 8">AG-B5</strain>
    </source>
</reference>
<evidence type="ECO:0000256" key="2">
    <source>
        <dbReference type="ARBA" id="ARBA00022723"/>
    </source>
</evidence>
<evidence type="ECO:0000313" key="8">
    <source>
        <dbReference type="Proteomes" id="UP001479436"/>
    </source>
</evidence>
<comment type="cofactor">
    <cofactor evidence="1">
        <name>Zn(2+)</name>
        <dbReference type="ChEBI" id="CHEBI:29105"/>
    </cofactor>
</comment>
<protein>
    <submittedName>
        <fullName evidence="7">Alcohol dehydrogenase</fullName>
        <ecNumber evidence="7">1.1.1.1</ecNumber>
    </submittedName>
</protein>
<sequence>MLLSKNTAAPIFCAGVTVYKGLKETEVRSGQFITIVGAAGGLGHLAIQYAKAMGMNVVAVDTGDDKRKMCVEELGADYFVDFMKDDVVATVKKVTGGGSHGVLLLSPAERPFQQAVDYTRRWGTVVCIALPPNATGTFPVFDLVLKRLTIRGSILGNRQDLTEALDFAARAKVKCHYKVQDIETIPQVFEDMETGKIAGRIVLDMHNH</sequence>
<feature type="domain" description="Alcohol dehydrogenase-like C-terminal" evidence="6">
    <location>
        <begin position="41"/>
        <end position="169"/>
    </location>
</feature>
<dbReference type="EMBL" id="JASJQH010008153">
    <property type="protein sequence ID" value="KAK9694833.1"/>
    <property type="molecule type" value="Genomic_DNA"/>
</dbReference>
<dbReference type="Gene3D" id="3.40.50.720">
    <property type="entry name" value="NAD(P)-binding Rossmann-like Domain"/>
    <property type="match status" value="1"/>
</dbReference>
<proteinExistence type="predicted"/>
<dbReference type="PANTHER" id="PTHR42940">
    <property type="entry name" value="ALCOHOL DEHYDROGENASE 1-RELATED"/>
    <property type="match status" value="1"/>
</dbReference>
<dbReference type="Proteomes" id="UP001479436">
    <property type="component" value="Unassembled WGS sequence"/>
</dbReference>
<evidence type="ECO:0000259" key="6">
    <source>
        <dbReference type="Pfam" id="PF00107"/>
    </source>
</evidence>
<evidence type="ECO:0000256" key="4">
    <source>
        <dbReference type="ARBA" id="ARBA00023002"/>
    </source>
</evidence>
<dbReference type="InterPro" id="IPR036291">
    <property type="entry name" value="NAD(P)-bd_dom_sf"/>
</dbReference>
<dbReference type="InterPro" id="IPR013149">
    <property type="entry name" value="ADH-like_C"/>
</dbReference>
<keyword evidence="8" id="KW-1185">Reference proteome</keyword>
<keyword evidence="3" id="KW-0862">Zinc</keyword>
<dbReference type="Pfam" id="PF00107">
    <property type="entry name" value="ADH_zinc_N"/>
    <property type="match status" value="1"/>
</dbReference>
<keyword evidence="5" id="KW-0520">NAD</keyword>
<dbReference type="PANTHER" id="PTHR42940:SF3">
    <property type="entry name" value="ALCOHOL DEHYDROGENASE 1-RELATED"/>
    <property type="match status" value="1"/>
</dbReference>
<evidence type="ECO:0000256" key="5">
    <source>
        <dbReference type="ARBA" id="ARBA00023027"/>
    </source>
</evidence>